<keyword evidence="2" id="KW-1185">Reference proteome</keyword>
<comment type="caution">
    <text evidence="1">The sequence shown here is derived from an EMBL/GenBank/DDBJ whole genome shotgun (WGS) entry which is preliminary data.</text>
</comment>
<dbReference type="Proteomes" id="UP001202328">
    <property type="component" value="Unassembled WGS sequence"/>
</dbReference>
<accession>A0AAD4SVC0</accession>
<evidence type="ECO:0000313" key="2">
    <source>
        <dbReference type="Proteomes" id="UP001202328"/>
    </source>
</evidence>
<evidence type="ECO:0000313" key="1">
    <source>
        <dbReference type="EMBL" id="KAI3925115.1"/>
    </source>
</evidence>
<dbReference type="AlphaFoldDB" id="A0AAD4SVC0"/>
<dbReference type="EMBL" id="JAJJMB010008202">
    <property type="protein sequence ID" value="KAI3925115.1"/>
    <property type="molecule type" value="Genomic_DNA"/>
</dbReference>
<reference evidence="1" key="1">
    <citation type="submission" date="2022-04" db="EMBL/GenBank/DDBJ databases">
        <title>A functionally conserved STORR gene fusion in Papaver species that diverged 16.8 million years ago.</title>
        <authorList>
            <person name="Catania T."/>
        </authorList>
    </citation>
    <scope>NUCLEOTIDE SEQUENCE</scope>
    <source>
        <strain evidence="1">S-188037</strain>
    </source>
</reference>
<proteinExistence type="predicted"/>
<protein>
    <submittedName>
        <fullName evidence="1">Uncharacterized protein</fullName>
    </submittedName>
</protein>
<gene>
    <name evidence="1" type="ORF">MKW98_009765</name>
</gene>
<sequence>MQQGAPLKLHAGFCESQLIELSSFHSGAAQHKFQIIYRKYASEILYLMLVHYFPQPKFLCLMTRRLLAGYRNCYSTTSKRE</sequence>
<organism evidence="1 2">
    <name type="scientific">Papaver atlanticum</name>
    <dbReference type="NCBI Taxonomy" id="357466"/>
    <lineage>
        <taxon>Eukaryota</taxon>
        <taxon>Viridiplantae</taxon>
        <taxon>Streptophyta</taxon>
        <taxon>Embryophyta</taxon>
        <taxon>Tracheophyta</taxon>
        <taxon>Spermatophyta</taxon>
        <taxon>Magnoliopsida</taxon>
        <taxon>Ranunculales</taxon>
        <taxon>Papaveraceae</taxon>
        <taxon>Papaveroideae</taxon>
        <taxon>Papaver</taxon>
    </lineage>
</organism>
<name>A0AAD4SVC0_9MAGN</name>